<keyword evidence="4" id="KW-1185">Reference proteome</keyword>
<organism evidence="3 4">
    <name type="scientific">Mizuhopecten yessoensis</name>
    <name type="common">Japanese scallop</name>
    <name type="synonym">Patinopecten yessoensis</name>
    <dbReference type="NCBI Taxonomy" id="6573"/>
    <lineage>
        <taxon>Eukaryota</taxon>
        <taxon>Metazoa</taxon>
        <taxon>Spiralia</taxon>
        <taxon>Lophotrochozoa</taxon>
        <taxon>Mollusca</taxon>
        <taxon>Bivalvia</taxon>
        <taxon>Autobranchia</taxon>
        <taxon>Pteriomorphia</taxon>
        <taxon>Pectinida</taxon>
        <taxon>Pectinoidea</taxon>
        <taxon>Pectinidae</taxon>
        <taxon>Mizuhopecten</taxon>
    </lineage>
</organism>
<evidence type="ECO:0000313" key="4">
    <source>
        <dbReference type="Proteomes" id="UP000242188"/>
    </source>
</evidence>
<sequence length="175" mass="19511">MVDACACLIFASFLGLFASAHAQDLHKGTRALVSNLDDVSVELVDAVRAVRRLKKFLNDEAPSCLVSATDCSMGYIDPIEGFIDVVSNPNSPGKRSVRSVENRTLLQKRYVNDILNKRELIGRMQSTLTDILNVIHNERKRSCKLNLGFHCQTEEYSAIADMYNFLQSAMSPGKR</sequence>
<evidence type="ECO:0000256" key="1">
    <source>
        <dbReference type="SAM" id="SignalP"/>
    </source>
</evidence>
<evidence type="ECO:0000313" key="3">
    <source>
        <dbReference type="EMBL" id="OWF46764.1"/>
    </source>
</evidence>
<reference evidence="2" key="2">
    <citation type="submission" date="2018-03" db="EMBL/GenBank/DDBJ databases">
        <title>Identification and characterization of neuropeptides by transcriptome and proteome analyses in a bivalve mollusc Patinopecten yessoensis.</title>
        <authorList>
            <person name="Zhang M."/>
            <person name="Wang Y."/>
            <person name="Li Y."/>
            <person name="Li W."/>
            <person name="Li R."/>
            <person name="Xie X."/>
            <person name="Wang S."/>
            <person name="Hu X."/>
            <person name="Zhang L."/>
            <person name="Bao Z."/>
        </authorList>
    </citation>
    <scope>NUCLEOTIDE SEQUENCE</scope>
    <source>
        <tissue evidence="2">Ganglion</tissue>
    </source>
</reference>
<protein>
    <submittedName>
        <fullName evidence="2">Calcitonin 2</fullName>
    </submittedName>
</protein>
<dbReference type="EMBL" id="MH045210">
    <property type="protein sequence ID" value="AXN93478.1"/>
    <property type="molecule type" value="mRNA"/>
</dbReference>
<dbReference type="OrthoDB" id="6081420at2759"/>
<feature type="signal peptide" evidence="1">
    <location>
        <begin position="1"/>
        <end position="22"/>
    </location>
</feature>
<dbReference type="Proteomes" id="UP000242188">
    <property type="component" value="Unassembled WGS sequence"/>
</dbReference>
<dbReference type="AlphaFoldDB" id="A0A210QDE3"/>
<feature type="chain" id="PRO_5036031234" evidence="1">
    <location>
        <begin position="23"/>
        <end position="175"/>
    </location>
</feature>
<dbReference type="EMBL" id="NEDP02004093">
    <property type="protein sequence ID" value="OWF46764.1"/>
    <property type="molecule type" value="Genomic_DNA"/>
</dbReference>
<proteinExistence type="evidence at transcript level"/>
<gene>
    <name evidence="3" type="ORF">KP79_PYT18876</name>
</gene>
<reference evidence="3 4" key="1">
    <citation type="journal article" date="2017" name="Nat. Ecol. Evol.">
        <title>Scallop genome provides insights into evolution of bilaterian karyotype and development.</title>
        <authorList>
            <person name="Wang S."/>
            <person name="Zhang J."/>
            <person name="Jiao W."/>
            <person name="Li J."/>
            <person name="Xun X."/>
            <person name="Sun Y."/>
            <person name="Guo X."/>
            <person name="Huan P."/>
            <person name="Dong B."/>
            <person name="Zhang L."/>
            <person name="Hu X."/>
            <person name="Sun X."/>
            <person name="Wang J."/>
            <person name="Zhao C."/>
            <person name="Wang Y."/>
            <person name="Wang D."/>
            <person name="Huang X."/>
            <person name="Wang R."/>
            <person name="Lv J."/>
            <person name="Li Y."/>
            <person name="Zhang Z."/>
            <person name="Liu B."/>
            <person name="Lu W."/>
            <person name="Hui Y."/>
            <person name="Liang J."/>
            <person name="Zhou Z."/>
            <person name="Hou R."/>
            <person name="Li X."/>
            <person name="Liu Y."/>
            <person name="Li H."/>
            <person name="Ning X."/>
            <person name="Lin Y."/>
            <person name="Zhao L."/>
            <person name="Xing Q."/>
            <person name="Dou J."/>
            <person name="Li Y."/>
            <person name="Mao J."/>
            <person name="Guo H."/>
            <person name="Dou H."/>
            <person name="Li T."/>
            <person name="Mu C."/>
            <person name="Jiang W."/>
            <person name="Fu Q."/>
            <person name="Fu X."/>
            <person name="Miao Y."/>
            <person name="Liu J."/>
            <person name="Yu Q."/>
            <person name="Li R."/>
            <person name="Liao H."/>
            <person name="Li X."/>
            <person name="Kong Y."/>
            <person name="Jiang Z."/>
            <person name="Chourrout D."/>
            <person name="Li R."/>
            <person name="Bao Z."/>
        </authorList>
    </citation>
    <scope>NUCLEOTIDE SEQUENCE [LARGE SCALE GENOMIC DNA]</scope>
    <source>
        <strain evidence="3 4">PY_sf001</strain>
    </source>
</reference>
<evidence type="ECO:0000313" key="2">
    <source>
        <dbReference type="EMBL" id="AXN93478.1"/>
    </source>
</evidence>
<name>A0A210QDE3_MIZYE</name>
<accession>A0A210QDE3</accession>
<keyword evidence="1" id="KW-0732">Signal</keyword>